<evidence type="ECO:0000256" key="7">
    <source>
        <dbReference type="ARBA" id="ARBA00023157"/>
    </source>
</evidence>
<feature type="transmembrane region" description="Helical" evidence="8">
    <location>
        <begin position="729"/>
        <end position="753"/>
    </location>
</feature>
<dbReference type="Gene3D" id="1.20.1250.20">
    <property type="entry name" value="MFS general substrate transporter like domains"/>
    <property type="match status" value="3"/>
</dbReference>
<evidence type="ECO:0000256" key="8">
    <source>
        <dbReference type="RuleBase" id="RU362056"/>
    </source>
</evidence>
<dbReference type="GO" id="GO:0016323">
    <property type="term" value="C:basolateral plasma membrane"/>
    <property type="evidence" value="ECO:0007669"/>
    <property type="project" value="TreeGrafter"/>
</dbReference>
<dbReference type="PANTHER" id="PTHR11388">
    <property type="entry name" value="ORGANIC ANION TRANSPORTER"/>
    <property type="match status" value="1"/>
</dbReference>
<feature type="transmembrane region" description="Helical" evidence="8">
    <location>
        <begin position="604"/>
        <end position="625"/>
    </location>
</feature>
<feature type="region of interest" description="Disordered" evidence="9">
    <location>
        <begin position="414"/>
        <end position="447"/>
    </location>
</feature>
<dbReference type="NCBIfam" id="TIGR00805">
    <property type="entry name" value="oat"/>
    <property type="match status" value="1"/>
</dbReference>
<evidence type="ECO:0000313" key="11">
    <source>
        <dbReference type="EMBL" id="MDE49774.1"/>
    </source>
</evidence>
<feature type="transmembrane region" description="Helical" evidence="8">
    <location>
        <begin position="49"/>
        <end position="72"/>
    </location>
</feature>
<evidence type="ECO:0000256" key="4">
    <source>
        <dbReference type="ARBA" id="ARBA00022692"/>
    </source>
</evidence>
<keyword evidence="8" id="KW-0813">Transport</keyword>
<proteinExistence type="inferred from homology"/>
<dbReference type="GO" id="GO:0006811">
    <property type="term" value="P:monoatomic ion transport"/>
    <property type="evidence" value="ECO:0007669"/>
    <property type="project" value="UniProtKB-KW"/>
</dbReference>
<keyword evidence="6 8" id="KW-0472">Membrane</keyword>
<dbReference type="GO" id="GO:0015347">
    <property type="term" value="F:sodium-independent organic anion transmembrane transporter activity"/>
    <property type="evidence" value="ECO:0007669"/>
    <property type="project" value="TreeGrafter"/>
</dbReference>
<dbReference type="InterPro" id="IPR004156">
    <property type="entry name" value="OATP"/>
</dbReference>
<dbReference type="GO" id="GO:0043252">
    <property type="term" value="P:sodium-independent organic anion transport"/>
    <property type="evidence" value="ECO:0007669"/>
    <property type="project" value="TreeGrafter"/>
</dbReference>
<feature type="region of interest" description="Disordered" evidence="9">
    <location>
        <begin position="469"/>
        <end position="519"/>
    </location>
</feature>
<dbReference type="PANTHER" id="PTHR11388:SF159">
    <property type="entry name" value="SOLUTE CARRIER ORGANIC ANION TRANSPORTER FAMILY MEMBER 74D"/>
    <property type="match status" value="1"/>
</dbReference>
<organism evidence="11">
    <name type="scientific">Aceria tosichella</name>
    <name type="common">wheat curl mite</name>
    <dbReference type="NCBI Taxonomy" id="561515"/>
    <lineage>
        <taxon>Eukaryota</taxon>
        <taxon>Metazoa</taxon>
        <taxon>Ecdysozoa</taxon>
        <taxon>Arthropoda</taxon>
        <taxon>Chelicerata</taxon>
        <taxon>Arachnida</taxon>
        <taxon>Acari</taxon>
        <taxon>Acariformes</taxon>
        <taxon>Trombidiformes</taxon>
        <taxon>Prostigmata</taxon>
        <taxon>Eupodina</taxon>
        <taxon>Eriophyoidea</taxon>
        <taxon>Eriophyidae</taxon>
        <taxon>Eriophyinae</taxon>
        <taxon>Aceriini</taxon>
        <taxon>Aceria</taxon>
    </lineage>
</organism>
<dbReference type="InterPro" id="IPR002350">
    <property type="entry name" value="Kazal_dom"/>
</dbReference>
<feature type="compositionally biased region" description="Low complexity" evidence="9">
    <location>
        <begin position="487"/>
        <end position="498"/>
    </location>
</feature>
<feature type="transmembrane region" description="Helical" evidence="8">
    <location>
        <begin position="79"/>
        <end position="100"/>
    </location>
</feature>
<accession>A0A6G1SGZ5</accession>
<feature type="transmembrane region" description="Helical" evidence="8">
    <location>
        <begin position="300"/>
        <end position="322"/>
    </location>
</feature>
<feature type="transmembrane region" description="Helical" evidence="8">
    <location>
        <begin position="535"/>
        <end position="556"/>
    </location>
</feature>
<comment type="caution">
    <text evidence="8">Lacks conserved residue(s) required for the propagation of feature annotation.</text>
</comment>
<reference evidence="11" key="1">
    <citation type="submission" date="2018-10" db="EMBL/GenBank/DDBJ databases">
        <title>Transcriptome assembly of Aceria tosichella (Wheat curl mite) Type 2.</title>
        <authorList>
            <person name="Scully E.D."/>
            <person name="Geib S.M."/>
            <person name="Palmer N.A."/>
            <person name="Gupta A.K."/>
            <person name="Sarath G."/>
            <person name="Tatineni S."/>
        </authorList>
    </citation>
    <scope>NUCLEOTIDE SEQUENCE</scope>
    <source>
        <strain evidence="11">LincolnNE</strain>
    </source>
</reference>
<evidence type="ECO:0000256" key="3">
    <source>
        <dbReference type="ARBA" id="ARBA00022475"/>
    </source>
</evidence>
<feature type="transmembrane region" description="Helical" evidence="8">
    <location>
        <begin position="246"/>
        <end position="268"/>
    </location>
</feature>
<dbReference type="InterPro" id="IPR036259">
    <property type="entry name" value="MFS_trans_sf"/>
</dbReference>
<feature type="transmembrane region" description="Helical" evidence="8">
    <location>
        <begin position="765"/>
        <end position="789"/>
    </location>
</feature>
<keyword evidence="5 8" id="KW-1133">Transmembrane helix</keyword>
<dbReference type="Pfam" id="PF03137">
    <property type="entry name" value="OATP"/>
    <property type="match status" value="2"/>
</dbReference>
<gene>
    <name evidence="11" type="primary">Slco1a1_1</name>
    <name evidence="11" type="ORF">g.11590</name>
</gene>
<comment type="similarity">
    <text evidence="2 8">Belongs to the organo anion transporter (TC 2.A.60) family.</text>
</comment>
<evidence type="ECO:0000256" key="9">
    <source>
        <dbReference type="SAM" id="MobiDB-lite"/>
    </source>
</evidence>
<name>A0A6G1SGZ5_9ACAR</name>
<dbReference type="EMBL" id="GGYP01005003">
    <property type="protein sequence ID" value="MDE49774.1"/>
    <property type="molecule type" value="Transcribed_RNA"/>
</dbReference>
<keyword evidence="7" id="KW-1015">Disulfide bond</keyword>
<keyword evidence="8" id="KW-0406">Ion transport</keyword>
<dbReference type="PROSITE" id="PS51465">
    <property type="entry name" value="KAZAL_2"/>
    <property type="match status" value="1"/>
</dbReference>
<evidence type="ECO:0000256" key="1">
    <source>
        <dbReference type="ARBA" id="ARBA00004651"/>
    </source>
</evidence>
<protein>
    <recommendedName>
        <fullName evidence="8">Solute carrier organic anion transporter family member</fullName>
    </recommendedName>
</protein>
<dbReference type="AlphaFoldDB" id="A0A6G1SGZ5"/>
<keyword evidence="3" id="KW-1003">Cell membrane</keyword>
<comment type="subcellular location">
    <subcellularLocation>
        <location evidence="1 8">Cell membrane</location>
        <topology evidence="1 8">Multi-pass membrane protein</topology>
    </subcellularLocation>
</comment>
<dbReference type="SUPFAM" id="SSF103473">
    <property type="entry name" value="MFS general substrate transporter"/>
    <property type="match status" value="1"/>
</dbReference>
<evidence type="ECO:0000256" key="6">
    <source>
        <dbReference type="ARBA" id="ARBA00023136"/>
    </source>
</evidence>
<feature type="transmembrane region" description="Helical" evidence="8">
    <location>
        <begin position="576"/>
        <end position="597"/>
    </location>
</feature>
<feature type="transmembrane region" description="Helical" evidence="8">
    <location>
        <begin position="826"/>
        <end position="846"/>
    </location>
</feature>
<sequence length="878" mass="96141">MRKMPTSFRKKLFLFVFCLASITQGMYSTYFVSILTIIERIYQIQSKTAGAIISATEIGQILGSLFIAYYGGRGNKPKWMAVCMTLSAIAALISISPHFILLATNNANLNVNRQQVTTDNINSSMISITPSPYLTSDLSIEAKLHENGLAATRLRDNLPNLNQLCRSENHTQTTASLNATHDTNNGKINFAKAKLDDASHEQSFPISIVIAIFSVCLLVIGFGSTAITTLGIPFIDDIISKEESPLYLGLTIGLRIFGPALGFILGSFCISLDSNSVLSTGQILTGQSSLTDTTKVELGAWWLGLIFISIPLLILAIPMYFLSKNITTNGSEKDDYEDITYQAAEDHDIGGSNDFPAHIMGLAGDLDITSNQTCFSSEIDSSSREVLQICQSSMDQYSRINNYKQNIAFEQPILSGDSMTKGKSRPSSANIEDNDDDNDEATSSRNTIDQWRAPNVCLVVNYLGALESTSLTKDDPPPNNQSHLPQITTRSSTASSISYADGDRKLRKKQQQTQDNTTISDLSSSLSRLIQNRLLVLRMLSGVLHILPIAGFYTFLPKYLIEQFRITSSSASVISGLAGILFVGFGAFIGGTIIRVFNVNSRMMTRWIAASALLYSIGMIILMNLSCDQNRLVHFNSPEYVSTDCSISCNCAQDNYNPVCANGTTYVTPCLAGCKGYKMTEGKIIYDECGCSSLATNNVTSEPDLIAASSHVNLNVAIQGQCYTSCDSIVWYVIIFSIFTLIHSSCEVGSMMFNLRCVKSDDRTLALGLITFSSSLLGTIPCSIIYGSIVDFTCVHWDRYSITSDSTTNSNHHGACRAYDSDSFRYYLHGLTAMVMSLAFVIDCIISTRSSEVDFYDCGNDSKMDIRVGLKKSTETIQ</sequence>
<evidence type="ECO:0000256" key="5">
    <source>
        <dbReference type="ARBA" id="ARBA00022989"/>
    </source>
</evidence>
<feature type="domain" description="Kazal-like" evidence="10">
    <location>
        <begin position="639"/>
        <end position="693"/>
    </location>
</feature>
<evidence type="ECO:0000259" key="10">
    <source>
        <dbReference type="PROSITE" id="PS51465"/>
    </source>
</evidence>
<evidence type="ECO:0000256" key="2">
    <source>
        <dbReference type="ARBA" id="ARBA00009657"/>
    </source>
</evidence>
<feature type="transmembrane region" description="Helical" evidence="8">
    <location>
        <begin position="204"/>
        <end position="234"/>
    </location>
</feature>
<keyword evidence="4 8" id="KW-0812">Transmembrane</keyword>